<evidence type="ECO:0000256" key="2">
    <source>
        <dbReference type="ARBA" id="ARBA00022553"/>
    </source>
</evidence>
<dbReference type="CDD" id="cd00130">
    <property type="entry name" value="PAS"/>
    <property type="match status" value="1"/>
</dbReference>
<evidence type="ECO:0000256" key="5">
    <source>
        <dbReference type="ARBA" id="ARBA00023242"/>
    </source>
</evidence>
<name>D2WJE1_ATTPU</name>
<dbReference type="InterPro" id="IPR035965">
    <property type="entry name" value="PAS-like_dom_sf"/>
</dbReference>
<dbReference type="PANTHER" id="PTHR11269">
    <property type="entry name" value="PERIOD CIRCADIAN PROTEIN"/>
    <property type="match status" value="1"/>
</dbReference>
<dbReference type="GO" id="GO:0005737">
    <property type="term" value="C:cytoplasm"/>
    <property type="evidence" value="ECO:0007669"/>
    <property type="project" value="TreeGrafter"/>
</dbReference>
<evidence type="ECO:0000256" key="4">
    <source>
        <dbReference type="ARBA" id="ARBA00023108"/>
    </source>
</evidence>
<evidence type="ECO:0000256" key="7">
    <source>
        <dbReference type="SAM" id="MobiDB-lite"/>
    </source>
</evidence>
<dbReference type="AlphaFoldDB" id="D2WJE1"/>
<sequence>LQDQDMLSLYHPEDLPYLQSIYRILVKERNVPRSKTYRILAQNGEYIKIETEFSCIVNPWTRKLKYVCGRHFVVQGPEQPDVFKTPENNKPHPKQSELEKMKIHSIRENIARMLDEVKIKFTDARNIRDRADLTLFMGSLVEEQTKPNELLSIETQDPDYSYIERDSVMLGGISPHHENESKSSTETQLS</sequence>
<dbReference type="Pfam" id="PF08447">
    <property type="entry name" value="PAS_3"/>
    <property type="match status" value="1"/>
</dbReference>
<dbReference type="InterPro" id="IPR013655">
    <property type="entry name" value="PAS_fold_3"/>
</dbReference>
<feature type="region of interest" description="Disordered" evidence="7">
    <location>
        <begin position="170"/>
        <end position="190"/>
    </location>
</feature>
<keyword evidence="5" id="KW-0539">Nucleus</keyword>
<comment type="subcellular location">
    <subcellularLocation>
        <location evidence="1">Nucleus</location>
    </subcellularLocation>
</comment>
<feature type="domain" description="PAS fold-3" evidence="8">
    <location>
        <begin position="4"/>
        <end position="63"/>
    </location>
</feature>
<dbReference type="EMBL" id="GQ283760">
    <property type="protein sequence ID" value="ACT87826.1"/>
    <property type="molecule type" value="mRNA"/>
</dbReference>
<dbReference type="GO" id="GO:0005634">
    <property type="term" value="C:nucleus"/>
    <property type="evidence" value="ECO:0007669"/>
    <property type="project" value="UniProtKB-SubCell"/>
</dbReference>
<keyword evidence="2" id="KW-0597">Phosphoprotein</keyword>
<protein>
    <recommendedName>
        <fullName evidence="6">Period circadian protein</fullName>
    </recommendedName>
</protein>
<evidence type="ECO:0000259" key="8">
    <source>
        <dbReference type="Pfam" id="PF08447"/>
    </source>
</evidence>
<dbReference type="GO" id="GO:0000122">
    <property type="term" value="P:negative regulation of transcription by RNA polymerase II"/>
    <property type="evidence" value="ECO:0007669"/>
    <property type="project" value="TreeGrafter"/>
</dbReference>
<dbReference type="GO" id="GO:0000976">
    <property type="term" value="F:transcription cis-regulatory region binding"/>
    <property type="evidence" value="ECO:0007669"/>
    <property type="project" value="TreeGrafter"/>
</dbReference>
<feature type="non-terminal residue" evidence="9">
    <location>
        <position position="190"/>
    </location>
</feature>
<proteinExistence type="evidence at transcript level"/>
<evidence type="ECO:0000256" key="1">
    <source>
        <dbReference type="ARBA" id="ARBA00004123"/>
    </source>
</evidence>
<dbReference type="GO" id="GO:0032922">
    <property type="term" value="P:circadian regulation of gene expression"/>
    <property type="evidence" value="ECO:0007669"/>
    <property type="project" value="TreeGrafter"/>
</dbReference>
<evidence type="ECO:0000256" key="6">
    <source>
        <dbReference type="ARBA" id="ARBA00040849"/>
    </source>
</evidence>
<dbReference type="PANTHER" id="PTHR11269:SF16">
    <property type="entry name" value="PERIOD CIRCADIAN PROTEIN"/>
    <property type="match status" value="1"/>
</dbReference>
<dbReference type="SUPFAM" id="SSF55785">
    <property type="entry name" value="PYP-like sensor domain (PAS domain)"/>
    <property type="match status" value="1"/>
</dbReference>
<reference evidence="9" key="1">
    <citation type="journal article" date="2009" name="BMC Evol. Biol.">
        <title>Toward reconstructing the evolution of advanced moths and butterflies (Lepidoptera: Ditrysia): an initial molecular study.</title>
        <authorList>
            <person name="Regier J.C."/>
            <person name="Zwick A."/>
            <person name="Cummings M.P."/>
            <person name="Kawahara A.Y."/>
            <person name="Cho S."/>
            <person name="Weller S."/>
            <person name="Roe A."/>
            <person name="Baixeras J."/>
            <person name="Brown J.W."/>
            <person name="Parr C."/>
            <person name="Davis D.R."/>
            <person name="Epstein M."/>
            <person name="Hallwachs W."/>
            <person name="Hausmann A."/>
            <person name="Janzen D.H."/>
            <person name="Kitching I.J."/>
            <person name="Solis M.A."/>
            <person name="Yen S.H."/>
            <person name="Bazinet A.L."/>
            <person name="Mitter C."/>
        </authorList>
    </citation>
    <scope>NUCLEOTIDE SEQUENCE</scope>
</reference>
<accession>D2WJE1</accession>
<dbReference type="GO" id="GO:0043153">
    <property type="term" value="P:entrainment of circadian clock by photoperiod"/>
    <property type="evidence" value="ECO:0007669"/>
    <property type="project" value="TreeGrafter"/>
</dbReference>
<evidence type="ECO:0000256" key="3">
    <source>
        <dbReference type="ARBA" id="ARBA00022737"/>
    </source>
</evidence>
<keyword evidence="4" id="KW-0090">Biological rhythms</keyword>
<keyword evidence="3" id="KW-0677">Repeat</keyword>
<feature type="non-terminal residue" evidence="9">
    <location>
        <position position="1"/>
    </location>
</feature>
<organism evidence="9">
    <name type="scientific">Atteva punctella</name>
    <name type="common">Ailanthus webworm moth</name>
    <name type="synonym">Phalaena punctella</name>
    <dbReference type="NCBI Taxonomy" id="57998"/>
    <lineage>
        <taxon>Eukaryota</taxon>
        <taxon>Metazoa</taxon>
        <taxon>Ecdysozoa</taxon>
        <taxon>Arthropoda</taxon>
        <taxon>Hexapoda</taxon>
        <taxon>Insecta</taxon>
        <taxon>Pterygota</taxon>
        <taxon>Neoptera</taxon>
        <taxon>Endopterygota</taxon>
        <taxon>Lepidoptera</taxon>
        <taxon>Glossata</taxon>
        <taxon>Ditrysia</taxon>
        <taxon>Yponomeutoidea</taxon>
        <taxon>Attevidae</taxon>
        <taxon>Atteva</taxon>
    </lineage>
</organism>
<dbReference type="GO" id="GO:0001222">
    <property type="term" value="F:transcription corepressor binding"/>
    <property type="evidence" value="ECO:0007669"/>
    <property type="project" value="TreeGrafter"/>
</dbReference>
<dbReference type="InterPro" id="IPR000014">
    <property type="entry name" value="PAS"/>
</dbReference>
<dbReference type="InterPro" id="IPR050760">
    <property type="entry name" value="Period_circadian_regulator"/>
</dbReference>
<dbReference type="Gene3D" id="3.30.450.20">
    <property type="entry name" value="PAS domain"/>
    <property type="match status" value="1"/>
</dbReference>
<evidence type="ECO:0000313" key="9">
    <source>
        <dbReference type="EMBL" id="ACT87826.1"/>
    </source>
</evidence>
<gene>
    <name evidence="9" type="primary">PER</name>
</gene>